<dbReference type="InterPro" id="IPR050789">
    <property type="entry name" value="Diverse_Enzym_Activities"/>
</dbReference>
<reference evidence="2 3" key="1">
    <citation type="journal article" date="2013" name="Genome Announc.">
        <title>Draft Genome Sequence of Strain JLT2015T, Belonging to the Family Sphingomonadaceae of the Alphaproteobacteria.</title>
        <authorList>
            <person name="Tang K."/>
            <person name="Liu K."/>
            <person name="Li S."/>
            <person name="Jiao N."/>
        </authorList>
    </citation>
    <scope>NUCLEOTIDE SEQUENCE [LARGE SCALE GENOMIC DNA]</scope>
    <source>
        <strain evidence="2 3">JLT2015</strain>
    </source>
</reference>
<dbReference type="EMBL" id="AMRV01000005">
    <property type="protein sequence ID" value="EMD82750.1"/>
    <property type="molecule type" value="Genomic_DNA"/>
</dbReference>
<dbReference type="InterPro" id="IPR012338">
    <property type="entry name" value="Beta-lactam/transpept-like"/>
</dbReference>
<dbReference type="SUPFAM" id="SSF56601">
    <property type="entry name" value="beta-lactamase/transpeptidase-like"/>
    <property type="match status" value="1"/>
</dbReference>
<accession>M2SBK2</accession>
<dbReference type="MEROPS" id="S12.950"/>
<evidence type="ECO:0000313" key="2">
    <source>
        <dbReference type="EMBL" id="EMD82750.1"/>
    </source>
</evidence>
<dbReference type="PATRIC" id="fig|1234595.3.peg.1793"/>
<evidence type="ECO:0000313" key="3">
    <source>
        <dbReference type="Proteomes" id="UP000011717"/>
    </source>
</evidence>
<dbReference type="RefSeq" id="WP_008602012.1">
    <property type="nucleotide sequence ID" value="NZ_AMRV01000005.1"/>
</dbReference>
<sequence length="412" mass="45168">MTIMTVDPKSQGFDPARLAHIDEFLKRRYVDTGRLPGVQLLVSRDGEPVHFSTQGTLREDGVPLADDTIFRIASMSKPVTSAAFMSLFEEGRIQLDDPVSKVLPELKDTGVLVAGGFEAPFQTKAPDRPMQMVDLLRHTAGFTYSFQYRTAVDHAHRKAKLENTHGNFDLDGFVQALGEIPLEFSPGTSWNYSVATDVLGAVVQRLADKPLDEVFAERIFRPLGMDDTGFFAPADKLARLPDCYAVTPTGKNRLLDSRDKSAWGARPKLLSGGGGLVSTSADYHRFCHAFLNGGELDGARILSPTTVALMTANHLPGGKDLTQVSQSLFSEAANEGVGFGLGFATTMHPHRTLVPASKGEFYWGGYFSTAFFIDPVERLIMVFMTQVGPSMQFNVRRELKTLIHAALTESYA</sequence>
<dbReference type="Pfam" id="PF00144">
    <property type="entry name" value="Beta-lactamase"/>
    <property type="match status" value="1"/>
</dbReference>
<dbReference type="InterPro" id="IPR001466">
    <property type="entry name" value="Beta-lactam-related"/>
</dbReference>
<proteinExistence type="predicted"/>
<gene>
    <name evidence="2" type="ORF">C725_1790</name>
</gene>
<name>M2SBK2_9SPHN</name>
<keyword evidence="3" id="KW-1185">Reference proteome</keyword>
<organism evidence="2 3">
    <name type="scientific">Pacificimonas flava</name>
    <dbReference type="NCBI Taxonomy" id="1234595"/>
    <lineage>
        <taxon>Bacteria</taxon>
        <taxon>Pseudomonadati</taxon>
        <taxon>Pseudomonadota</taxon>
        <taxon>Alphaproteobacteria</taxon>
        <taxon>Sphingomonadales</taxon>
        <taxon>Sphingosinicellaceae</taxon>
        <taxon>Pacificimonas</taxon>
    </lineage>
</organism>
<dbReference type="Gene3D" id="3.40.710.10">
    <property type="entry name" value="DD-peptidase/beta-lactamase superfamily"/>
    <property type="match status" value="1"/>
</dbReference>
<dbReference type="OrthoDB" id="9808046at2"/>
<dbReference type="Proteomes" id="UP000011717">
    <property type="component" value="Unassembled WGS sequence"/>
</dbReference>
<dbReference type="PANTHER" id="PTHR43283:SF3">
    <property type="entry name" value="BETA-LACTAMASE FAMILY PROTEIN (AFU_ORTHOLOGUE AFUA_5G07500)"/>
    <property type="match status" value="1"/>
</dbReference>
<evidence type="ECO:0000259" key="1">
    <source>
        <dbReference type="Pfam" id="PF00144"/>
    </source>
</evidence>
<protein>
    <submittedName>
        <fullName evidence="2">Beta-lactamase class C</fullName>
    </submittedName>
</protein>
<dbReference type="AlphaFoldDB" id="M2SBK2"/>
<dbReference type="PANTHER" id="PTHR43283">
    <property type="entry name" value="BETA-LACTAMASE-RELATED"/>
    <property type="match status" value="1"/>
</dbReference>
<comment type="caution">
    <text evidence="2">The sequence shown here is derived from an EMBL/GenBank/DDBJ whole genome shotgun (WGS) entry which is preliminary data.</text>
</comment>
<feature type="domain" description="Beta-lactamase-related" evidence="1">
    <location>
        <begin position="28"/>
        <end position="398"/>
    </location>
</feature>